<dbReference type="EMBL" id="MT631657">
    <property type="protein sequence ID" value="QNO56507.1"/>
    <property type="molecule type" value="Genomic_DNA"/>
</dbReference>
<dbReference type="AlphaFoldDB" id="A0A7G9Z8C3"/>
<evidence type="ECO:0000259" key="7">
    <source>
        <dbReference type="Pfam" id="PF04039"/>
    </source>
</evidence>
<keyword evidence="3 6" id="KW-0812">Transmembrane</keyword>
<feature type="transmembrane region" description="Helical" evidence="6">
    <location>
        <begin position="53"/>
        <end position="78"/>
    </location>
</feature>
<keyword evidence="4 6" id="KW-1133">Transmembrane helix</keyword>
<evidence type="ECO:0000256" key="3">
    <source>
        <dbReference type="ARBA" id="ARBA00022692"/>
    </source>
</evidence>
<accession>A0A7G9Z8C3</accession>
<dbReference type="InterPro" id="IPR007182">
    <property type="entry name" value="MnhB"/>
</dbReference>
<sequence>MIIHGAGGPGGGFQGGVIIASSFVLYVIAFGIVKAGNRFSEAKNTMLFSTGVYIYAGVGLLCIICGLAFAAQFLNYGFIPLTHHFEENRALGMDLVEIGIGITVMAVITSIFFNLVWKREGEEVEGED</sequence>
<dbReference type="Pfam" id="PF04039">
    <property type="entry name" value="MnhB"/>
    <property type="match status" value="1"/>
</dbReference>
<evidence type="ECO:0000256" key="4">
    <source>
        <dbReference type="ARBA" id="ARBA00022989"/>
    </source>
</evidence>
<evidence type="ECO:0000313" key="8">
    <source>
        <dbReference type="EMBL" id="QNO56507.1"/>
    </source>
</evidence>
<comment type="subcellular location">
    <subcellularLocation>
        <location evidence="1">Cell membrane</location>
        <topology evidence="1">Multi-pass membrane protein</topology>
    </subcellularLocation>
</comment>
<organism evidence="8">
    <name type="scientific">Candidatus Methanophaga sp. ANME-1 ERB7</name>
    <dbReference type="NCBI Taxonomy" id="2759913"/>
    <lineage>
        <taxon>Archaea</taxon>
        <taxon>Methanobacteriati</taxon>
        <taxon>Methanobacteriota</taxon>
        <taxon>Stenosarchaea group</taxon>
        <taxon>Methanomicrobia</taxon>
        <taxon>Candidatus Methanophagales</taxon>
        <taxon>Candidatus Methanophagaceae</taxon>
        <taxon>Candidatus Methanophaga</taxon>
    </lineage>
</organism>
<reference evidence="8" key="1">
    <citation type="submission" date="2020-06" db="EMBL/GenBank/DDBJ databases">
        <title>Unique genomic features of the anaerobic methanotrophic archaea.</title>
        <authorList>
            <person name="Chadwick G.L."/>
            <person name="Skennerton C.T."/>
            <person name="Laso-Perez R."/>
            <person name="Leu A.O."/>
            <person name="Speth D.R."/>
            <person name="Yu H."/>
            <person name="Morgan-Lang C."/>
            <person name="Hatzenpichler R."/>
            <person name="Goudeau D."/>
            <person name="Malmstrom R."/>
            <person name="Brazelton W.J."/>
            <person name="Woyke T."/>
            <person name="Hallam S.J."/>
            <person name="Tyson G.W."/>
            <person name="Wegener G."/>
            <person name="Boetius A."/>
            <person name="Orphan V."/>
        </authorList>
    </citation>
    <scope>NUCLEOTIDE SEQUENCE</scope>
</reference>
<proteinExistence type="predicted"/>
<feature type="transmembrane region" description="Helical" evidence="6">
    <location>
        <begin position="12"/>
        <end position="33"/>
    </location>
</feature>
<evidence type="ECO:0000256" key="1">
    <source>
        <dbReference type="ARBA" id="ARBA00004651"/>
    </source>
</evidence>
<dbReference type="PANTHER" id="PTHR33932:SF4">
    <property type="entry name" value="NA(+)_H(+) ANTIPORTER SUBUNIT B"/>
    <property type="match status" value="1"/>
</dbReference>
<dbReference type="PANTHER" id="PTHR33932">
    <property type="entry name" value="NA(+)/H(+) ANTIPORTER SUBUNIT B"/>
    <property type="match status" value="1"/>
</dbReference>
<protein>
    <recommendedName>
        <fullName evidence="7">Na+/H+ antiporter MnhB subunit-related protein domain-containing protein</fullName>
    </recommendedName>
</protein>
<dbReference type="GO" id="GO:0005886">
    <property type="term" value="C:plasma membrane"/>
    <property type="evidence" value="ECO:0007669"/>
    <property type="project" value="UniProtKB-SubCell"/>
</dbReference>
<evidence type="ECO:0000256" key="2">
    <source>
        <dbReference type="ARBA" id="ARBA00022475"/>
    </source>
</evidence>
<feature type="domain" description="Na+/H+ antiporter MnhB subunit-related protein" evidence="7">
    <location>
        <begin position="2"/>
        <end position="109"/>
    </location>
</feature>
<name>A0A7G9Z8C3_9EURY</name>
<keyword evidence="2" id="KW-1003">Cell membrane</keyword>
<gene>
    <name evidence="8" type="ORF">LPLLKDDP_00040</name>
</gene>
<keyword evidence="5 6" id="KW-0472">Membrane</keyword>
<evidence type="ECO:0000256" key="6">
    <source>
        <dbReference type="SAM" id="Phobius"/>
    </source>
</evidence>
<feature type="transmembrane region" description="Helical" evidence="6">
    <location>
        <begin position="98"/>
        <end position="117"/>
    </location>
</feature>
<dbReference type="InterPro" id="IPR050622">
    <property type="entry name" value="CPA3_antiporter_subunitB"/>
</dbReference>
<evidence type="ECO:0000256" key="5">
    <source>
        <dbReference type="ARBA" id="ARBA00023136"/>
    </source>
</evidence>